<dbReference type="EMBL" id="AJAT01000018">
    <property type="protein sequence ID" value="EOL41675.1"/>
    <property type="molecule type" value="Genomic_DNA"/>
</dbReference>
<keyword evidence="7" id="KW-1185">Reference proteome</keyword>
<dbReference type="OrthoDB" id="9776552at2"/>
<dbReference type="GO" id="GO:0000155">
    <property type="term" value="F:phosphorelay sensor kinase activity"/>
    <property type="evidence" value="ECO:0007669"/>
    <property type="project" value="InterPro"/>
</dbReference>
<organism evidence="6 7">
    <name type="scientific">Enterococcus phoeniculicola ATCC BAA-412</name>
    <dbReference type="NCBI Taxonomy" id="1158610"/>
    <lineage>
        <taxon>Bacteria</taxon>
        <taxon>Bacillati</taxon>
        <taxon>Bacillota</taxon>
        <taxon>Bacilli</taxon>
        <taxon>Lactobacillales</taxon>
        <taxon>Enterococcaceae</taxon>
        <taxon>Enterococcus</taxon>
    </lineage>
</organism>
<evidence type="ECO:0000256" key="3">
    <source>
        <dbReference type="ARBA" id="ARBA00022679"/>
    </source>
</evidence>
<evidence type="ECO:0000259" key="5">
    <source>
        <dbReference type="PROSITE" id="PS50885"/>
    </source>
</evidence>
<dbReference type="STRING" id="154621.RV11_GL002802"/>
<accession>R3WIF4</accession>
<evidence type="ECO:0000256" key="4">
    <source>
        <dbReference type="SAM" id="Phobius"/>
    </source>
</evidence>
<reference evidence="6 7" key="1">
    <citation type="submission" date="2013-02" db="EMBL/GenBank/DDBJ databases">
        <title>The Genome Sequence of Enterococcus phoeniculicola BAA-412.</title>
        <authorList>
            <consortium name="The Broad Institute Genome Sequencing Platform"/>
            <consortium name="The Broad Institute Genome Sequencing Center for Infectious Disease"/>
            <person name="Earl A.M."/>
            <person name="Gilmore M.S."/>
            <person name="Lebreton F."/>
            <person name="Walker B."/>
            <person name="Young S.K."/>
            <person name="Zeng Q."/>
            <person name="Gargeya S."/>
            <person name="Fitzgerald M."/>
            <person name="Haas B."/>
            <person name="Abouelleil A."/>
            <person name="Alvarado L."/>
            <person name="Arachchi H.M."/>
            <person name="Berlin A.M."/>
            <person name="Chapman S.B."/>
            <person name="Dewar J."/>
            <person name="Goldberg J."/>
            <person name="Griggs A."/>
            <person name="Gujja S."/>
            <person name="Hansen M."/>
            <person name="Howarth C."/>
            <person name="Imamovic A."/>
            <person name="Larimer J."/>
            <person name="McCowan C."/>
            <person name="Murphy C."/>
            <person name="Neiman D."/>
            <person name="Pearson M."/>
            <person name="Priest M."/>
            <person name="Roberts A."/>
            <person name="Saif S."/>
            <person name="Shea T."/>
            <person name="Sisk P."/>
            <person name="Sykes S."/>
            <person name="Wortman J."/>
            <person name="Nusbaum C."/>
            <person name="Birren B."/>
        </authorList>
    </citation>
    <scope>NUCLEOTIDE SEQUENCE [LARGE SCALE GENOMIC DNA]</scope>
    <source>
        <strain evidence="6 7">ATCC BAA-412</strain>
    </source>
</reference>
<dbReference type="SMART" id="SM00304">
    <property type="entry name" value="HAMP"/>
    <property type="match status" value="1"/>
</dbReference>
<dbReference type="PATRIC" id="fig|1158610.3.peg.3228"/>
<keyword evidence="4" id="KW-0472">Membrane</keyword>
<dbReference type="Pfam" id="PF00672">
    <property type="entry name" value="HAMP"/>
    <property type="match status" value="1"/>
</dbReference>
<dbReference type="InterPro" id="IPR010559">
    <property type="entry name" value="Sig_transdc_His_kin_internal"/>
</dbReference>
<gene>
    <name evidence="6" type="ORF">UC3_03240</name>
</gene>
<dbReference type="Gene3D" id="3.30.565.10">
    <property type="entry name" value="Histidine kinase-like ATPase, C-terminal domain"/>
    <property type="match status" value="1"/>
</dbReference>
<comment type="caution">
    <text evidence="6">The sequence shown here is derived from an EMBL/GenBank/DDBJ whole genome shotgun (WGS) entry which is preliminary data.</text>
</comment>
<dbReference type="PROSITE" id="PS50885">
    <property type="entry name" value="HAMP"/>
    <property type="match status" value="1"/>
</dbReference>
<dbReference type="GO" id="GO:0016020">
    <property type="term" value="C:membrane"/>
    <property type="evidence" value="ECO:0007669"/>
    <property type="project" value="UniProtKB-SubCell"/>
</dbReference>
<dbReference type="SUPFAM" id="SSF55874">
    <property type="entry name" value="ATPase domain of HSP90 chaperone/DNA topoisomerase II/histidine kinase"/>
    <property type="match status" value="1"/>
</dbReference>
<evidence type="ECO:0000313" key="6">
    <source>
        <dbReference type="EMBL" id="EOL41675.1"/>
    </source>
</evidence>
<dbReference type="Proteomes" id="UP000013785">
    <property type="component" value="Unassembled WGS sequence"/>
</dbReference>
<dbReference type="InterPro" id="IPR036890">
    <property type="entry name" value="HATPase_C_sf"/>
</dbReference>
<dbReference type="PANTHER" id="PTHR34220:SF7">
    <property type="entry name" value="SENSOR HISTIDINE KINASE YPDA"/>
    <property type="match status" value="1"/>
</dbReference>
<evidence type="ECO:0000313" key="7">
    <source>
        <dbReference type="Proteomes" id="UP000013785"/>
    </source>
</evidence>
<sequence>MHSIKRQIIILFLVVSIGLIGALSYTLHQELKKSVIPLNTSITQQFVNSKTQEIDSWFGKRIAELAMISDRTNEEGQTREQLFTAIHTLETREKENYVSIRLVSDKGISFSSDYPEFSIENRKYYLELNGDSTRTYTVSNLITSKEDKQSIVIILYRLTEVLPDGTSYIAAAIPLEKVMNLAENLSIYDGQGALLSSGEETIKIDTTKQLLFTSGLSHLPNWKVSYVIEKENLSKSAAKLQYVLLMISLLVLFVLGVLLFFLMRGIIGPILSLKKTMRDVQEGNRSVRAAIETKNEVGELAALFNQTLDKVYENEEGYRNASMRLLQEQIQPHFLYNTLDMIQWQILGGTSEEAVKTVEYLALFFRRGLNRGSEVTTVQQELEHVCSYLHIQKLRHNELQDTVITCPSELYSFSVLHFILQPLVENAIQHGIRQSNRKNLRISITVSKTENAQLIFFVRNNGQLPNNEELMQMNQDAMEKTTDSFGIANVRHRLKLFYSGNASLSYSIEKEELVAKIIVPITEQEK</sequence>
<dbReference type="Gene3D" id="6.10.340.10">
    <property type="match status" value="1"/>
</dbReference>
<dbReference type="RefSeq" id="WP_010769871.1">
    <property type="nucleotide sequence ID" value="NZ_ASWE01000001.1"/>
</dbReference>
<dbReference type="SUPFAM" id="SSF158472">
    <property type="entry name" value="HAMP domain-like"/>
    <property type="match status" value="1"/>
</dbReference>
<dbReference type="PANTHER" id="PTHR34220">
    <property type="entry name" value="SENSOR HISTIDINE KINASE YPDA"/>
    <property type="match status" value="1"/>
</dbReference>
<dbReference type="InterPro" id="IPR003660">
    <property type="entry name" value="HAMP_dom"/>
</dbReference>
<feature type="domain" description="HAMP" evidence="5">
    <location>
        <begin position="264"/>
        <end position="316"/>
    </location>
</feature>
<dbReference type="eggNOG" id="COG2972">
    <property type="taxonomic scope" value="Bacteria"/>
</dbReference>
<comment type="subcellular location">
    <subcellularLocation>
        <location evidence="1">Membrane</location>
    </subcellularLocation>
</comment>
<feature type="transmembrane region" description="Helical" evidence="4">
    <location>
        <begin position="242"/>
        <end position="267"/>
    </location>
</feature>
<proteinExistence type="predicted"/>
<protein>
    <recommendedName>
        <fullName evidence="5">HAMP domain-containing protein</fullName>
    </recommendedName>
</protein>
<keyword evidence="4" id="KW-1133">Transmembrane helix</keyword>
<evidence type="ECO:0000256" key="1">
    <source>
        <dbReference type="ARBA" id="ARBA00004370"/>
    </source>
</evidence>
<dbReference type="CDD" id="cd06225">
    <property type="entry name" value="HAMP"/>
    <property type="match status" value="1"/>
</dbReference>
<dbReference type="InterPro" id="IPR050640">
    <property type="entry name" value="Bact_2-comp_sensor_kinase"/>
</dbReference>
<dbReference type="Pfam" id="PF06580">
    <property type="entry name" value="His_kinase"/>
    <property type="match status" value="1"/>
</dbReference>
<evidence type="ECO:0000256" key="2">
    <source>
        <dbReference type="ARBA" id="ARBA00022553"/>
    </source>
</evidence>
<keyword evidence="3" id="KW-0808">Transferase</keyword>
<name>R3WIF4_9ENTE</name>
<keyword evidence="4" id="KW-0812">Transmembrane</keyword>
<keyword evidence="2" id="KW-0597">Phosphoprotein</keyword>
<dbReference type="HOGENOM" id="CLU_020473_6_0_9"/>
<dbReference type="AlphaFoldDB" id="R3WIF4"/>